<dbReference type="SUPFAM" id="SSF55909">
    <property type="entry name" value="Pentein"/>
    <property type="match status" value="1"/>
</dbReference>
<dbReference type="PANTHER" id="PTHR47271">
    <property type="entry name" value="ARGININE DEIMINASE"/>
    <property type="match status" value="1"/>
</dbReference>
<reference evidence="1 2" key="1">
    <citation type="submission" date="2019-01" db="EMBL/GenBank/DDBJ databases">
        <title>Genome sequence of Bacillus glycinifermentans SRCM103574.</title>
        <authorList>
            <person name="Kong H.-J."/>
            <person name="Jeong S.-Y."/>
            <person name="Jeong D.-Y."/>
        </authorList>
    </citation>
    <scope>NUCLEOTIDE SEQUENCE [LARGE SCALE GENOMIC DNA]</scope>
    <source>
        <strain evidence="1 2">SRCM103574</strain>
    </source>
</reference>
<dbReference type="EMBL" id="CP035232">
    <property type="protein sequence ID" value="QAT64997.1"/>
    <property type="molecule type" value="Genomic_DNA"/>
</dbReference>
<organism evidence="1 2">
    <name type="scientific">Bacillus glycinifermentans</name>
    <dbReference type="NCBI Taxonomy" id="1664069"/>
    <lineage>
        <taxon>Bacteria</taxon>
        <taxon>Bacillati</taxon>
        <taxon>Bacillota</taxon>
        <taxon>Bacilli</taxon>
        <taxon>Bacillales</taxon>
        <taxon>Bacillaceae</taxon>
        <taxon>Bacillus</taxon>
    </lineage>
</organism>
<dbReference type="Proteomes" id="UP000288675">
    <property type="component" value="Chromosome"/>
</dbReference>
<evidence type="ECO:0000313" key="1">
    <source>
        <dbReference type="EMBL" id="QAT64997.1"/>
    </source>
</evidence>
<gene>
    <name evidence="1" type="ORF">EQZ20_08805</name>
</gene>
<dbReference type="Pfam" id="PF02274">
    <property type="entry name" value="ADI"/>
    <property type="match status" value="2"/>
</dbReference>
<dbReference type="RefSeq" id="WP_046130753.1">
    <property type="nucleotide sequence ID" value="NZ_CP035232.1"/>
</dbReference>
<evidence type="ECO:0008006" key="3">
    <source>
        <dbReference type="Google" id="ProtNLM"/>
    </source>
</evidence>
<proteinExistence type="predicted"/>
<dbReference type="GO" id="GO:0019546">
    <property type="term" value="P:L-arginine deiminase pathway"/>
    <property type="evidence" value="ECO:0007669"/>
    <property type="project" value="TreeGrafter"/>
</dbReference>
<dbReference type="AlphaFoldDB" id="A0AAJ3YX75"/>
<evidence type="ECO:0000313" key="2">
    <source>
        <dbReference type="Proteomes" id="UP000288675"/>
    </source>
</evidence>
<name>A0AAJ3YX75_9BACI</name>
<protein>
    <recommendedName>
        <fullName evidence="3">Amidinotransferase</fullName>
    </recommendedName>
</protein>
<accession>A0AAJ3YX75</accession>
<dbReference type="Gene3D" id="3.75.10.10">
    <property type="entry name" value="L-arginine/glycine Amidinotransferase, Chain A"/>
    <property type="match status" value="1"/>
</dbReference>
<sequence length="330" mass="36589">MPLPTQEFLGESMIQHSFHDEETLKKVWGRKWGVTNHVGAIQTVLLHRPGKELELIRTGTYEEQIDAIVLRDRESQIRGYTYGSESINPVLVRRQHDGLRSALLDAGAEVVDLAETSPFHTKSIYTRDIGLAVPGGVILTRFALRMREGEEASAYQTFAKMGVPILGTIQGTGFIEGGSFCMFDRKTAFIGRSVRVNQDGIDQLAQILSWQGIELIAVDLPADKIHLDEVFLMVDTDAALVDPARLPYWFMEEMRARGLKLIFADPDDPILSVNCIAVSPGKVLFSADAPRTMEVLEKNGIETIPVDVSEIRKMGGGIHCSTLPLSREDV</sequence>
<dbReference type="PANTHER" id="PTHR47271:SF2">
    <property type="entry name" value="ARGININE DEIMINASE"/>
    <property type="match status" value="1"/>
</dbReference>
<dbReference type="GeneID" id="82852781"/>
<dbReference type="KEGG" id="bgy:BGLY_1709"/>
<dbReference type="GO" id="GO:0016990">
    <property type="term" value="F:arginine deiminase activity"/>
    <property type="evidence" value="ECO:0007669"/>
    <property type="project" value="TreeGrafter"/>
</dbReference>